<evidence type="ECO:0000313" key="1">
    <source>
        <dbReference type="EMBL" id="MBX46049.1"/>
    </source>
</evidence>
<dbReference type="EMBL" id="GGEC01065565">
    <property type="protein sequence ID" value="MBX46049.1"/>
    <property type="molecule type" value="Transcribed_RNA"/>
</dbReference>
<proteinExistence type="predicted"/>
<reference evidence="1" key="1">
    <citation type="submission" date="2018-02" db="EMBL/GenBank/DDBJ databases">
        <title>Rhizophora mucronata_Transcriptome.</title>
        <authorList>
            <person name="Meera S.P."/>
            <person name="Sreeshan A."/>
            <person name="Augustine A."/>
        </authorList>
    </citation>
    <scope>NUCLEOTIDE SEQUENCE</scope>
    <source>
        <tissue evidence="1">Leaf</tissue>
    </source>
</reference>
<sequence length="13" mass="1705">MWEQKDKKKKMPK</sequence>
<protein>
    <submittedName>
        <fullName evidence="1">Uncharacterized protein</fullName>
    </submittedName>
</protein>
<accession>A0A2P2NUB7</accession>
<organism evidence="1">
    <name type="scientific">Rhizophora mucronata</name>
    <name type="common">Asiatic mangrove</name>
    <dbReference type="NCBI Taxonomy" id="61149"/>
    <lineage>
        <taxon>Eukaryota</taxon>
        <taxon>Viridiplantae</taxon>
        <taxon>Streptophyta</taxon>
        <taxon>Embryophyta</taxon>
        <taxon>Tracheophyta</taxon>
        <taxon>Spermatophyta</taxon>
        <taxon>Magnoliopsida</taxon>
        <taxon>eudicotyledons</taxon>
        <taxon>Gunneridae</taxon>
        <taxon>Pentapetalae</taxon>
        <taxon>rosids</taxon>
        <taxon>fabids</taxon>
        <taxon>Malpighiales</taxon>
        <taxon>Rhizophoraceae</taxon>
        <taxon>Rhizophora</taxon>
    </lineage>
</organism>
<name>A0A2P2NUB7_RHIMU</name>